<evidence type="ECO:0000313" key="2">
    <source>
        <dbReference type="EMBL" id="OZC10085.1"/>
    </source>
</evidence>
<organism evidence="2 3">
    <name type="scientific">Onchocerca flexuosa</name>
    <dbReference type="NCBI Taxonomy" id="387005"/>
    <lineage>
        <taxon>Eukaryota</taxon>
        <taxon>Metazoa</taxon>
        <taxon>Ecdysozoa</taxon>
        <taxon>Nematoda</taxon>
        <taxon>Chromadorea</taxon>
        <taxon>Rhabditida</taxon>
        <taxon>Spirurina</taxon>
        <taxon>Spiruromorpha</taxon>
        <taxon>Filarioidea</taxon>
        <taxon>Onchocercidae</taxon>
        <taxon>Onchocerca</taxon>
    </lineage>
</organism>
<evidence type="ECO:0000313" key="3">
    <source>
        <dbReference type="Proteomes" id="UP000242913"/>
    </source>
</evidence>
<feature type="signal peptide" evidence="1">
    <location>
        <begin position="1"/>
        <end position="22"/>
    </location>
</feature>
<dbReference type="Proteomes" id="UP000242913">
    <property type="component" value="Unassembled WGS sequence"/>
</dbReference>
<dbReference type="OrthoDB" id="5803198at2759"/>
<reference evidence="2 3" key="1">
    <citation type="submission" date="2015-12" db="EMBL/GenBank/DDBJ databases">
        <title>Draft genome of the nematode, Onchocerca flexuosa.</title>
        <authorList>
            <person name="Mitreva M."/>
        </authorList>
    </citation>
    <scope>NUCLEOTIDE SEQUENCE [LARGE SCALE GENOMIC DNA]</scope>
    <source>
        <strain evidence="2">Red Deer</strain>
    </source>
</reference>
<dbReference type="AlphaFoldDB" id="A0A238BZ53"/>
<dbReference type="EMBL" id="KZ269989">
    <property type="protein sequence ID" value="OZC10085.1"/>
    <property type="molecule type" value="Genomic_DNA"/>
</dbReference>
<proteinExistence type="predicted"/>
<protein>
    <submittedName>
        <fullName evidence="2">Uncharacterized protein</fullName>
    </submittedName>
</protein>
<sequence>MRCCSLLSVFLTSALVVSTTAAKRSVEFNNITITIEKGLYENNSIDRLGSISLVNVGDGMDR</sequence>
<feature type="chain" id="PRO_5011969127" evidence="1">
    <location>
        <begin position="23"/>
        <end position="62"/>
    </location>
</feature>
<gene>
    <name evidence="2" type="ORF">X798_02935</name>
</gene>
<evidence type="ECO:0000256" key="1">
    <source>
        <dbReference type="SAM" id="SignalP"/>
    </source>
</evidence>
<keyword evidence="1" id="KW-0732">Signal</keyword>
<name>A0A238BZ53_9BILA</name>
<accession>A0A238BZ53</accession>
<keyword evidence="3" id="KW-1185">Reference proteome</keyword>